<evidence type="ECO:0000259" key="3">
    <source>
        <dbReference type="PROSITE" id="PS51186"/>
    </source>
</evidence>
<organism evidence="4 5">
    <name type="scientific">Mycobacterium pinniadriaticum</name>
    <dbReference type="NCBI Taxonomy" id="2994102"/>
    <lineage>
        <taxon>Bacteria</taxon>
        <taxon>Bacillati</taxon>
        <taxon>Actinomycetota</taxon>
        <taxon>Actinomycetes</taxon>
        <taxon>Mycobacteriales</taxon>
        <taxon>Mycobacteriaceae</taxon>
        <taxon>Mycobacterium</taxon>
    </lineage>
</organism>
<dbReference type="EMBL" id="JAPJDO010000022">
    <property type="protein sequence ID" value="MCX2939268.1"/>
    <property type="molecule type" value="Genomic_DNA"/>
</dbReference>
<dbReference type="InterPro" id="IPR050832">
    <property type="entry name" value="Bact_Acetyltransf"/>
</dbReference>
<evidence type="ECO:0000256" key="1">
    <source>
        <dbReference type="ARBA" id="ARBA00022679"/>
    </source>
</evidence>
<dbReference type="SUPFAM" id="SSF55729">
    <property type="entry name" value="Acyl-CoA N-acyltransferases (Nat)"/>
    <property type="match status" value="1"/>
</dbReference>
<keyword evidence="5" id="KW-1185">Reference proteome</keyword>
<name>A0ABT3SJD9_9MYCO</name>
<keyword evidence="1 4" id="KW-0808">Transferase</keyword>
<sequence length="177" mass="18730">MTTHSVDDAADTDIEELAEVAAATFPLACPPTSPPGEITAFIAANLSRQRFADYLADPSRTVLTAREHGRIVGYAILVDGIGDDADVARSVTIRPAVELSKIYVLADSHGSGVSAGLLAAAIDRAGAAAARCIWLGVNQENIRAQRFYAKHGFTIAGTKTFKMGTNTEHDFVMVRGV</sequence>
<dbReference type="Gene3D" id="3.40.630.30">
    <property type="match status" value="1"/>
</dbReference>
<dbReference type="GO" id="GO:0016746">
    <property type="term" value="F:acyltransferase activity"/>
    <property type="evidence" value="ECO:0007669"/>
    <property type="project" value="UniProtKB-KW"/>
</dbReference>
<dbReference type="EC" id="2.3.1.-" evidence="4"/>
<keyword evidence="2 4" id="KW-0012">Acyltransferase</keyword>
<evidence type="ECO:0000313" key="4">
    <source>
        <dbReference type="EMBL" id="MCX2939268.1"/>
    </source>
</evidence>
<dbReference type="PROSITE" id="PS51186">
    <property type="entry name" value="GNAT"/>
    <property type="match status" value="1"/>
</dbReference>
<dbReference type="Pfam" id="PF00583">
    <property type="entry name" value="Acetyltransf_1"/>
    <property type="match status" value="1"/>
</dbReference>
<accession>A0ABT3SJD9</accession>
<gene>
    <name evidence="4" type="ORF">ORI27_21450</name>
</gene>
<proteinExistence type="predicted"/>
<evidence type="ECO:0000256" key="2">
    <source>
        <dbReference type="ARBA" id="ARBA00023315"/>
    </source>
</evidence>
<dbReference type="Proteomes" id="UP001300745">
    <property type="component" value="Unassembled WGS sequence"/>
</dbReference>
<protein>
    <submittedName>
        <fullName evidence="4">GNAT family N-acetyltransferase</fullName>
        <ecNumber evidence="4">2.3.1.-</ecNumber>
    </submittedName>
</protein>
<dbReference type="PANTHER" id="PTHR43877">
    <property type="entry name" value="AMINOALKYLPHOSPHONATE N-ACETYLTRANSFERASE-RELATED-RELATED"/>
    <property type="match status" value="1"/>
</dbReference>
<feature type="domain" description="N-acetyltransferase" evidence="3">
    <location>
        <begin position="1"/>
        <end position="177"/>
    </location>
</feature>
<dbReference type="RefSeq" id="WP_265999130.1">
    <property type="nucleotide sequence ID" value="NZ_JAPJDN010000022.1"/>
</dbReference>
<comment type="caution">
    <text evidence="4">The sequence shown here is derived from an EMBL/GenBank/DDBJ whole genome shotgun (WGS) entry which is preliminary data.</text>
</comment>
<evidence type="ECO:0000313" key="5">
    <source>
        <dbReference type="Proteomes" id="UP001300745"/>
    </source>
</evidence>
<reference evidence="4 5" key="1">
    <citation type="submission" date="2022-11" db="EMBL/GenBank/DDBJ databases">
        <title>Mycobacterium sp. nov.</title>
        <authorList>
            <person name="Papic B."/>
            <person name="Spicic S."/>
            <person name="Duvnjak S."/>
        </authorList>
    </citation>
    <scope>NUCLEOTIDE SEQUENCE [LARGE SCALE GENOMIC DNA]</scope>
    <source>
        <strain evidence="4 5">CVI_P4</strain>
    </source>
</reference>
<dbReference type="InterPro" id="IPR000182">
    <property type="entry name" value="GNAT_dom"/>
</dbReference>
<dbReference type="InterPro" id="IPR016181">
    <property type="entry name" value="Acyl_CoA_acyltransferase"/>
</dbReference>